<gene>
    <name evidence="1" type="ORF">NOG11_03240</name>
</gene>
<name>A0A9X2L7C9_9PROT</name>
<reference evidence="1" key="1">
    <citation type="submission" date="2022-07" db="EMBL/GenBank/DDBJ databases">
        <title>Parvularcula maris sp. nov., an algicidal bacterium isolated from seawater.</title>
        <authorList>
            <person name="Li F."/>
        </authorList>
    </citation>
    <scope>NUCLEOTIDE SEQUENCE</scope>
    <source>
        <strain evidence="1">BGMRC 0090</strain>
    </source>
</reference>
<evidence type="ECO:0000313" key="2">
    <source>
        <dbReference type="Proteomes" id="UP001142610"/>
    </source>
</evidence>
<evidence type="ECO:0000313" key="1">
    <source>
        <dbReference type="EMBL" id="MCQ8184392.1"/>
    </source>
</evidence>
<evidence type="ECO:0008006" key="3">
    <source>
        <dbReference type="Google" id="ProtNLM"/>
    </source>
</evidence>
<dbReference type="RefSeq" id="WP_256618194.1">
    <property type="nucleotide sequence ID" value="NZ_JANIBC010000001.1"/>
</dbReference>
<proteinExistence type="predicted"/>
<dbReference type="AlphaFoldDB" id="A0A9X2L7C9"/>
<dbReference type="Gene3D" id="3.10.450.50">
    <property type="match status" value="1"/>
</dbReference>
<organism evidence="1 2">
    <name type="scientific">Parvularcula maris</name>
    <dbReference type="NCBI Taxonomy" id="2965077"/>
    <lineage>
        <taxon>Bacteria</taxon>
        <taxon>Pseudomonadati</taxon>
        <taxon>Pseudomonadota</taxon>
        <taxon>Alphaproteobacteria</taxon>
        <taxon>Parvularculales</taxon>
        <taxon>Parvularculaceae</taxon>
        <taxon>Parvularcula</taxon>
    </lineage>
</organism>
<dbReference type="Proteomes" id="UP001142610">
    <property type="component" value="Unassembled WGS sequence"/>
</dbReference>
<protein>
    <recommendedName>
        <fullName evidence="3">Nuclear transport factor 2 family protein</fullName>
    </recommendedName>
</protein>
<comment type="caution">
    <text evidence="1">The sequence shown here is derived from an EMBL/GenBank/DDBJ whole genome shotgun (WGS) entry which is preliminary data.</text>
</comment>
<dbReference type="SUPFAM" id="SSF54427">
    <property type="entry name" value="NTF2-like"/>
    <property type="match status" value="1"/>
</dbReference>
<accession>A0A9X2L7C9</accession>
<dbReference type="InterPro" id="IPR032710">
    <property type="entry name" value="NTF2-like_dom_sf"/>
</dbReference>
<keyword evidence="2" id="KW-1185">Reference proteome</keyword>
<sequence length="169" mass="18438">MTFLLLAALAATNPEEAVLQTVDRFFEAYYARDAEAGAETITATASGRQVSIGEDAEPTGISAPIDVASFVAAWSDLPTKNAELYWEPKVQVTEGLAQVFAPYVIEVDRRIVHCGFDAFTLIEVEGTWKIDTIQFTAEPTGCARLGYDPLREDLRPASLRPVLSGEKPK</sequence>
<dbReference type="EMBL" id="JANIBC010000001">
    <property type="protein sequence ID" value="MCQ8184392.1"/>
    <property type="molecule type" value="Genomic_DNA"/>
</dbReference>